<dbReference type="Gene3D" id="3.40.50.300">
    <property type="entry name" value="P-loop containing nucleotide triphosphate hydrolases"/>
    <property type="match status" value="1"/>
</dbReference>
<dbReference type="Pfam" id="PF20703">
    <property type="entry name" value="nSTAND1"/>
    <property type="match status" value="1"/>
</dbReference>
<dbReference type="InterPro" id="IPR011047">
    <property type="entry name" value="Quinoprotein_ADH-like_sf"/>
</dbReference>
<dbReference type="PRINTS" id="PR00320">
    <property type="entry name" value="GPROTEINBRPT"/>
</dbReference>
<organism evidence="5 6">
    <name type="scientific">Labrys miyagiensis</name>
    <dbReference type="NCBI Taxonomy" id="346912"/>
    <lineage>
        <taxon>Bacteria</taxon>
        <taxon>Pseudomonadati</taxon>
        <taxon>Pseudomonadota</taxon>
        <taxon>Alphaproteobacteria</taxon>
        <taxon>Hyphomicrobiales</taxon>
        <taxon>Xanthobacteraceae</taxon>
        <taxon>Labrys</taxon>
    </lineage>
</organism>
<feature type="domain" description="Guanylate cyclase" evidence="4">
    <location>
        <begin position="17"/>
        <end position="131"/>
    </location>
</feature>
<dbReference type="PANTHER" id="PTHR19879">
    <property type="entry name" value="TRANSCRIPTION INITIATION FACTOR TFIID"/>
    <property type="match status" value="1"/>
</dbReference>
<gene>
    <name evidence="5" type="ORF">GCM10007874_73060</name>
</gene>
<dbReference type="InterPro" id="IPR029787">
    <property type="entry name" value="Nucleotide_cyclase"/>
</dbReference>
<evidence type="ECO:0000313" key="6">
    <source>
        <dbReference type="Proteomes" id="UP001156882"/>
    </source>
</evidence>
<dbReference type="SMART" id="SM00320">
    <property type="entry name" value="WD40"/>
    <property type="match status" value="16"/>
</dbReference>
<sequence length="1518" mass="162555">MAEPAVDTQPSERRLVAILAADIAGYSRIMGIDEAATVRQLKGHQTVVLPTIGNFGGRIIDTAGDGILAQFPSAVRAVECAVAIQRIMAERNRETPEDRRMVFRIGVNLGDVIQDGERIYGEGVNVAARLETLCEPGGVCISRAARDQVRDKLALTFSDFGEHRLKNIARPVHAYSVSPESAEQARSPFRGLDVFEFDHAELFFGRAQAIATCSRRLEQQAVNGKAFLLIYGMSGSGKSSLLRAGLLPAITRPGTVAGIALWRRCLFRPSEGSDAISAMAAALLRGGALPELAEERTATELADLLRNVPDRALALIRSALGKAAAAAGLAPPQARLALAVDQIEELFTTESEPKSREALVRLLAMLAGSGLVWVIGTIRADFFHRCSEVPGFSTLKDELGTYELLPPAGVEIAQIIRGPASAAGLRFEESADHGRLEDVLQAAAVADSGSLPLLEFVLDALYEAGRDRRLLTFAAYRALGGLEGAVARRADEVVDALPPHIQAALPAVLRALTTVRLGEEVVTAAPALLADVAGAPEQSALFDALIAARLLVGDENAEGHAIVRVAHEALLSRWPRACAIVNANRDFLEMRSRLRTEARRWHSDDRNPELLLPPGKRLAEGEELILSRREEVDDQIIEYVEASSSAWKAEAERERQAERARIEGEAAAATRLARRTRHAAIVAIILAAIAGAGAAIGFRGQQEAERQAVLAKTSERQAKAAELQALGSREGALAARDQALRNQSLSLSFLSLQIAASGDTEAAILLALEALPADASASKGRYLFEAESALYKALLLHRQTRIFRHDAGVADAAFSSTGDRIVTSSYDKTAGIWSALDGSLIALLKGHQDVVERATFSPDGSRVVTAARDGTARVWNATTGEQLFVLPQPGDFPTAIFSPNGLRVLTAGKGNDTAIWDALTGKKLLSVPGKVSSQVSFSPDGKSFVAGSGYDGIVGTWNAEDGKPISRWAMPAWPNEVAISPDGGRILISGVVHEGMPPRLWDVSNGTEIAVLRGHKSDTRGNGFSHDGHLIATVSLDGTARLWDGVTGKLLNVLGEESAGLLLTDTPALRDQETNSAFSHDDRLLATCSIDGTVRIWDVEHASLLTAINGRGPLVEHVEFSSAGNDLLTASHDGTARLWDIDGILTTTLVHKYAPTFAVFSPDNAHLVTGGGEGVAHLWDVASGHEIGQLKTNERIQSVAFSPDGNHIATASLDGRIIIWDIESRRQTVQLKSRDAALLNVQFSPDGRVLSSASLHGTSQLWDTESGSQLAAFKTSGKMPKAIFSPDGRLVLTATDDNVARLSKLDGTELAVFVGHLNRVTTGAFSRDGLLFATGSLDRTARIWSTKNASAVVTLRGHSDALTDVDFSSDGQSLLTASRDGTARIWDARDGTEKVVLRGHHGSVDSAAFSPNGVYVVTASSQDRTVRLWEAESGREMAILASREDQANRSALTRASFNSDGTRIAIVAGQMNVQIVRTFETPKDMIDYAKSTLRRVLTQCERKHFFLPVDRSAADCAD</sequence>
<protein>
    <recommendedName>
        <fullName evidence="4">Guanylate cyclase domain-containing protein</fullName>
    </recommendedName>
</protein>
<evidence type="ECO:0000313" key="5">
    <source>
        <dbReference type="EMBL" id="GLS24284.1"/>
    </source>
</evidence>
<dbReference type="InterPro" id="IPR001680">
    <property type="entry name" value="WD40_rpt"/>
</dbReference>
<dbReference type="EMBL" id="BSPC01000103">
    <property type="protein sequence ID" value="GLS24284.1"/>
    <property type="molecule type" value="Genomic_DNA"/>
</dbReference>
<evidence type="ECO:0000256" key="2">
    <source>
        <dbReference type="ARBA" id="ARBA00022737"/>
    </source>
</evidence>
<dbReference type="PANTHER" id="PTHR19879:SF9">
    <property type="entry name" value="TRANSCRIPTION INITIATION FACTOR TFIID SUBUNIT 5"/>
    <property type="match status" value="1"/>
</dbReference>
<evidence type="ECO:0000256" key="1">
    <source>
        <dbReference type="ARBA" id="ARBA00022574"/>
    </source>
</evidence>
<dbReference type="SUPFAM" id="SSF52540">
    <property type="entry name" value="P-loop containing nucleoside triphosphate hydrolases"/>
    <property type="match status" value="1"/>
</dbReference>
<dbReference type="CDD" id="cd00200">
    <property type="entry name" value="WD40"/>
    <property type="match status" value="2"/>
</dbReference>
<dbReference type="SUPFAM" id="SSF50978">
    <property type="entry name" value="WD40 repeat-like"/>
    <property type="match status" value="1"/>
</dbReference>
<dbReference type="Gene3D" id="2.130.10.10">
    <property type="entry name" value="YVTN repeat-like/Quinoprotein amine dehydrogenase"/>
    <property type="match status" value="5"/>
</dbReference>
<dbReference type="Pfam" id="PF00211">
    <property type="entry name" value="Guanylate_cyc"/>
    <property type="match status" value="1"/>
</dbReference>
<dbReference type="PROSITE" id="PS50294">
    <property type="entry name" value="WD_REPEATS_REGION"/>
    <property type="match status" value="9"/>
</dbReference>
<proteinExistence type="predicted"/>
<feature type="repeat" description="WD" evidence="3">
    <location>
        <begin position="1313"/>
        <end position="1354"/>
    </location>
</feature>
<dbReference type="InterPro" id="IPR036322">
    <property type="entry name" value="WD40_repeat_dom_sf"/>
</dbReference>
<feature type="repeat" description="WD" evidence="3">
    <location>
        <begin position="1397"/>
        <end position="1439"/>
    </location>
</feature>
<dbReference type="Proteomes" id="UP001156882">
    <property type="component" value="Unassembled WGS sequence"/>
</dbReference>
<accession>A0ABQ6D031</accession>
<dbReference type="InterPro" id="IPR001054">
    <property type="entry name" value="A/G_cyclase"/>
</dbReference>
<feature type="repeat" description="WD" evidence="3">
    <location>
        <begin position="1160"/>
        <end position="1189"/>
    </location>
</feature>
<feature type="repeat" description="WD" evidence="3">
    <location>
        <begin position="802"/>
        <end position="843"/>
    </location>
</feature>
<dbReference type="InterPro" id="IPR027417">
    <property type="entry name" value="P-loop_NTPase"/>
</dbReference>
<dbReference type="InterPro" id="IPR019775">
    <property type="entry name" value="WD40_repeat_CS"/>
</dbReference>
<evidence type="ECO:0000256" key="3">
    <source>
        <dbReference type="PROSITE-ProRule" id="PRU00221"/>
    </source>
</evidence>
<keyword evidence="1 3" id="KW-0853">WD repeat</keyword>
<dbReference type="Pfam" id="PF00400">
    <property type="entry name" value="WD40"/>
    <property type="match status" value="11"/>
</dbReference>
<dbReference type="PROSITE" id="PS50082">
    <property type="entry name" value="WD_REPEATS_2"/>
    <property type="match status" value="11"/>
</dbReference>
<evidence type="ECO:0000259" key="4">
    <source>
        <dbReference type="PROSITE" id="PS50125"/>
    </source>
</evidence>
<keyword evidence="6" id="KW-1185">Reference proteome</keyword>
<feature type="repeat" description="WD" evidence="3">
    <location>
        <begin position="1108"/>
        <end position="1142"/>
    </location>
</feature>
<dbReference type="SUPFAM" id="SSF55073">
    <property type="entry name" value="Nucleotide cyclase"/>
    <property type="match status" value="1"/>
</dbReference>
<feature type="repeat" description="WD" evidence="3">
    <location>
        <begin position="844"/>
        <end position="885"/>
    </location>
</feature>
<dbReference type="InterPro" id="IPR015943">
    <property type="entry name" value="WD40/YVTN_repeat-like_dom_sf"/>
</dbReference>
<feature type="repeat" description="WD" evidence="3">
    <location>
        <begin position="1355"/>
        <end position="1396"/>
    </location>
</feature>
<feature type="repeat" description="WD" evidence="3">
    <location>
        <begin position="1196"/>
        <end position="1230"/>
    </location>
</feature>
<comment type="caution">
    <text evidence="5">The sequence shown here is derived from an EMBL/GenBank/DDBJ whole genome shotgun (WGS) entry which is preliminary data.</text>
</comment>
<dbReference type="CDD" id="cd07302">
    <property type="entry name" value="CHD"/>
    <property type="match status" value="1"/>
</dbReference>
<keyword evidence="2" id="KW-0677">Repeat</keyword>
<feature type="repeat" description="WD" evidence="3">
    <location>
        <begin position="1012"/>
        <end position="1053"/>
    </location>
</feature>
<dbReference type="InterPro" id="IPR049052">
    <property type="entry name" value="nSTAND1"/>
</dbReference>
<feature type="repeat" description="WD" evidence="3">
    <location>
        <begin position="1077"/>
        <end position="1107"/>
    </location>
</feature>
<feature type="repeat" description="WD" evidence="3">
    <location>
        <begin position="1231"/>
        <end position="1272"/>
    </location>
</feature>
<dbReference type="SUPFAM" id="SSF50998">
    <property type="entry name" value="Quinoprotein alcohol dehydrogenase-like"/>
    <property type="match status" value="1"/>
</dbReference>
<dbReference type="PROSITE" id="PS50125">
    <property type="entry name" value="GUANYLATE_CYCLASE_2"/>
    <property type="match status" value="1"/>
</dbReference>
<dbReference type="InterPro" id="IPR020472">
    <property type="entry name" value="WD40_PAC1"/>
</dbReference>
<reference evidence="6" key="1">
    <citation type="journal article" date="2019" name="Int. J. Syst. Evol. Microbiol.">
        <title>The Global Catalogue of Microorganisms (GCM) 10K type strain sequencing project: providing services to taxonomists for standard genome sequencing and annotation.</title>
        <authorList>
            <consortium name="The Broad Institute Genomics Platform"/>
            <consortium name="The Broad Institute Genome Sequencing Center for Infectious Disease"/>
            <person name="Wu L."/>
            <person name="Ma J."/>
        </authorList>
    </citation>
    <scope>NUCLEOTIDE SEQUENCE [LARGE SCALE GENOMIC DNA]</scope>
    <source>
        <strain evidence="6">NBRC 101365</strain>
    </source>
</reference>
<dbReference type="Gene3D" id="3.30.70.1230">
    <property type="entry name" value="Nucleotide cyclase"/>
    <property type="match status" value="1"/>
</dbReference>
<dbReference type="PROSITE" id="PS00678">
    <property type="entry name" value="WD_REPEATS_1"/>
    <property type="match status" value="6"/>
</dbReference>
<name>A0ABQ6D031_9HYPH</name>